<organism evidence="1">
    <name type="scientific">Amphimedon queenslandica</name>
    <name type="common">Sponge</name>
    <dbReference type="NCBI Taxonomy" id="400682"/>
    <lineage>
        <taxon>Eukaryota</taxon>
        <taxon>Metazoa</taxon>
        <taxon>Porifera</taxon>
        <taxon>Demospongiae</taxon>
        <taxon>Heteroscleromorpha</taxon>
        <taxon>Haplosclerida</taxon>
        <taxon>Niphatidae</taxon>
        <taxon>Amphimedon</taxon>
    </lineage>
</organism>
<dbReference type="InParanoid" id="A0A1X7U9F7"/>
<accession>A0A1X7U9F7</accession>
<dbReference type="AlphaFoldDB" id="A0A1X7U9F7"/>
<evidence type="ECO:0000313" key="1">
    <source>
        <dbReference type="EnsemblMetazoa" id="Aqu2.1.24114_001"/>
    </source>
</evidence>
<proteinExistence type="predicted"/>
<dbReference type="EnsemblMetazoa" id="Aqu2.1.24114_001">
    <property type="protein sequence ID" value="Aqu2.1.24114_001"/>
    <property type="gene ID" value="Aqu2.1.24114"/>
</dbReference>
<sequence length="282" mass="30185">MDVLSFEDASTFNRGASPALGYGYGSWVLRHSLGYQLKLLILVGIRYQMIVLQYGGITLKYDDSLHHLPVHYIINVLGEDDNTYSNSIVVHCNHQVDPCYVSIIPVNVIGYGPSTTINVGITPTMTSSSVTNTPSSVTLTINISTNTSVIYMPSTSMSSTIDEQSSSISATTSTSTSAISTSTPVSTSTTVSTTAAGASNIVSVISGAIGSFCQSRNKKVKAILYLKSKYSTDTTVTPTYDEIIVKPTTTTGVPIYDTPMELQANTAYDRPSAMLIIKKLNT</sequence>
<name>A0A1X7U9F7_AMPQE</name>
<protein>
    <submittedName>
        <fullName evidence="1">Uncharacterized protein</fullName>
    </submittedName>
</protein>
<reference evidence="1" key="1">
    <citation type="submission" date="2017-05" db="UniProtKB">
        <authorList>
            <consortium name="EnsemblMetazoa"/>
        </authorList>
    </citation>
    <scope>IDENTIFICATION</scope>
</reference>